<organism evidence="5 6">
    <name type="scientific">Rhizoclosmatium globosum</name>
    <dbReference type="NCBI Taxonomy" id="329046"/>
    <lineage>
        <taxon>Eukaryota</taxon>
        <taxon>Fungi</taxon>
        <taxon>Fungi incertae sedis</taxon>
        <taxon>Chytridiomycota</taxon>
        <taxon>Chytridiomycota incertae sedis</taxon>
        <taxon>Chytridiomycetes</taxon>
        <taxon>Chytridiales</taxon>
        <taxon>Chytriomycetaceae</taxon>
        <taxon>Rhizoclosmatium</taxon>
    </lineage>
</organism>
<dbReference type="InterPro" id="IPR050568">
    <property type="entry name" value="Transcr_DNA_Rep_Reg"/>
</dbReference>
<evidence type="ECO:0000256" key="1">
    <source>
        <dbReference type="ARBA" id="ARBA00004123"/>
    </source>
</evidence>
<evidence type="ECO:0000259" key="4">
    <source>
        <dbReference type="Pfam" id="PF00808"/>
    </source>
</evidence>
<dbReference type="OrthoDB" id="636685at2759"/>
<dbReference type="PANTHER" id="PTHR10252">
    <property type="entry name" value="HISTONE-LIKE TRANSCRIPTION FACTOR CCAAT-RELATED"/>
    <property type="match status" value="1"/>
</dbReference>
<dbReference type="InterPro" id="IPR003958">
    <property type="entry name" value="CBFA_NFYB_domain"/>
</dbReference>
<dbReference type="Proteomes" id="UP000193642">
    <property type="component" value="Unassembled WGS sequence"/>
</dbReference>
<accession>A0A1Y2CSK2</accession>
<feature type="compositionally biased region" description="Low complexity" evidence="3">
    <location>
        <begin position="305"/>
        <end position="323"/>
    </location>
</feature>
<dbReference type="GO" id="GO:0006261">
    <property type="term" value="P:DNA-templated DNA replication"/>
    <property type="evidence" value="ECO:0007669"/>
    <property type="project" value="TreeGrafter"/>
</dbReference>
<feature type="compositionally biased region" description="Basic residues" evidence="3">
    <location>
        <begin position="82"/>
        <end position="94"/>
    </location>
</feature>
<dbReference type="Pfam" id="PF00808">
    <property type="entry name" value="CBFD_NFYB_HMF"/>
    <property type="match status" value="1"/>
</dbReference>
<dbReference type="GO" id="GO:0008623">
    <property type="term" value="C:CHRAC"/>
    <property type="evidence" value="ECO:0007669"/>
    <property type="project" value="TreeGrafter"/>
</dbReference>
<dbReference type="EMBL" id="MCGO01000008">
    <property type="protein sequence ID" value="ORY50018.1"/>
    <property type="molecule type" value="Genomic_DNA"/>
</dbReference>
<comment type="subcellular location">
    <subcellularLocation>
        <location evidence="1">Nucleus</location>
    </subcellularLocation>
</comment>
<gene>
    <name evidence="5" type="ORF">BCR33DRAFT_847249</name>
</gene>
<evidence type="ECO:0000313" key="6">
    <source>
        <dbReference type="Proteomes" id="UP000193642"/>
    </source>
</evidence>
<feature type="region of interest" description="Disordered" evidence="3">
    <location>
        <begin position="209"/>
        <end position="332"/>
    </location>
</feature>
<sequence length="332" mass="36041">MELSEEEYQQQLQLQAQQQQQQQQQQFAYYTVPVGMGYVPGANGVPMMVPMDAFGNPLVPLVPVLAQQPLLHNQQQLQQKRPSPKRAATAKKARANNDDDAGDKDNGGGGGLKAPKIPIPRVKAIMKEDEDVLMAGLDAATALGFAAERFLEYFATACLETAVKDHRKTVAYKDMAKTVREVSNLNFLEDLLPPMLTIKKAQEAKAALEKRAAADEEEPVDEDMNPQAEEGDAMNEDRNETVAGDEQDQAEGEQQEEEEAEEEDGEGEGEAGDDTRNDVLHYCESCRTLDSSDADGDENGFTETSSVGGLSGSSGRTSDDGSSMVTSSGYIE</sequence>
<dbReference type="SUPFAM" id="SSF47113">
    <property type="entry name" value="Histone-fold"/>
    <property type="match status" value="1"/>
</dbReference>
<name>A0A1Y2CSK2_9FUNG</name>
<dbReference type="Gene3D" id="1.10.20.10">
    <property type="entry name" value="Histone, subunit A"/>
    <property type="match status" value="1"/>
</dbReference>
<comment type="caution">
    <text evidence="5">The sequence shown here is derived from an EMBL/GenBank/DDBJ whole genome shotgun (WGS) entry which is preliminary data.</text>
</comment>
<keyword evidence="2" id="KW-0539">Nucleus</keyword>
<evidence type="ECO:0000256" key="3">
    <source>
        <dbReference type="SAM" id="MobiDB-lite"/>
    </source>
</evidence>
<feature type="domain" description="Transcription factor CBF/NF-Y/archaeal histone" evidence="4">
    <location>
        <begin position="116"/>
        <end position="178"/>
    </location>
</feature>
<keyword evidence="6" id="KW-1185">Reference proteome</keyword>
<dbReference type="PANTHER" id="PTHR10252:SF54">
    <property type="entry name" value="CHROMATIN ACCESSIBILITY COMPLEX PROTEIN 1"/>
    <property type="match status" value="1"/>
</dbReference>
<dbReference type="AlphaFoldDB" id="A0A1Y2CSK2"/>
<feature type="compositionally biased region" description="Acidic residues" evidence="3">
    <location>
        <begin position="243"/>
        <end position="272"/>
    </location>
</feature>
<protein>
    <recommendedName>
        <fullName evidence="4">Transcription factor CBF/NF-Y/archaeal histone domain-containing protein</fullName>
    </recommendedName>
</protein>
<evidence type="ECO:0000256" key="2">
    <source>
        <dbReference type="ARBA" id="ARBA00023242"/>
    </source>
</evidence>
<evidence type="ECO:0000313" key="5">
    <source>
        <dbReference type="EMBL" id="ORY50018.1"/>
    </source>
</evidence>
<dbReference type="STRING" id="329046.A0A1Y2CSK2"/>
<reference evidence="5 6" key="1">
    <citation type="submission" date="2016-07" db="EMBL/GenBank/DDBJ databases">
        <title>Pervasive Adenine N6-methylation of Active Genes in Fungi.</title>
        <authorList>
            <consortium name="DOE Joint Genome Institute"/>
            <person name="Mondo S.J."/>
            <person name="Dannebaum R.O."/>
            <person name="Kuo R.C."/>
            <person name="Labutti K."/>
            <person name="Haridas S."/>
            <person name="Kuo A."/>
            <person name="Salamov A."/>
            <person name="Ahrendt S.R."/>
            <person name="Lipzen A."/>
            <person name="Sullivan W."/>
            <person name="Andreopoulos W.B."/>
            <person name="Clum A."/>
            <person name="Lindquist E."/>
            <person name="Daum C."/>
            <person name="Ramamoorthy G.K."/>
            <person name="Gryganskyi A."/>
            <person name="Culley D."/>
            <person name="Magnuson J.K."/>
            <person name="James T.Y."/>
            <person name="O'Malley M.A."/>
            <person name="Stajich J.E."/>
            <person name="Spatafora J.W."/>
            <person name="Visel A."/>
            <person name="Grigoriev I.V."/>
        </authorList>
    </citation>
    <scope>NUCLEOTIDE SEQUENCE [LARGE SCALE GENOMIC DNA]</scope>
    <source>
        <strain evidence="5 6">JEL800</strain>
    </source>
</reference>
<feature type="compositionally biased region" description="Acidic residues" evidence="3">
    <location>
        <begin position="215"/>
        <end position="234"/>
    </location>
</feature>
<dbReference type="InterPro" id="IPR009072">
    <property type="entry name" value="Histone-fold"/>
</dbReference>
<dbReference type="GO" id="GO:0046982">
    <property type="term" value="F:protein heterodimerization activity"/>
    <property type="evidence" value="ECO:0007669"/>
    <property type="project" value="InterPro"/>
</dbReference>
<feature type="region of interest" description="Disordered" evidence="3">
    <location>
        <begin position="73"/>
        <end position="115"/>
    </location>
</feature>
<proteinExistence type="predicted"/>
<dbReference type="CDD" id="cd23645">
    <property type="entry name" value="HFD_Dpb3-like"/>
    <property type="match status" value="1"/>
</dbReference>